<gene>
    <name evidence="8" type="ORF">SAY87_029510</name>
</gene>
<feature type="region of interest" description="Disordered" evidence="6">
    <location>
        <begin position="244"/>
        <end position="266"/>
    </location>
</feature>
<dbReference type="PANTHER" id="PTHR33304">
    <property type="match status" value="1"/>
</dbReference>
<keyword evidence="9" id="KW-1185">Reference proteome</keyword>
<evidence type="ECO:0000256" key="4">
    <source>
        <dbReference type="ARBA" id="ARBA00023015"/>
    </source>
</evidence>
<dbReference type="AlphaFoldDB" id="A0AAN7Q896"/>
<organism evidence="8 9">
    <name type="scientific">Trapa incisa</name>
    <dbReference type="NCBI Taxonomy" id="236973"/>
    <lineage>
        <taxon>Eukaryota</taxon>
        <taxon>Viridiplantae</taxon>
        <taxon>Streptophyta</taxon>
        <taxon>Embryophyta</taxon>
        <taxon>Tracheophyta</taxon>
        <taxon>Spermatophyta</taxon>
        <taxon>Magnoliopsida</taxon>
        <taxon>eudicotyledons</taxon>
        <taxon>Gunneridae</taxon>
        <taxon>Pentapetalae</taxon>
        <taxon>rosids</taxon>
        <taxon>malvids</taxon>
        <taxon>Myrtales</taxon>
        <taxon>Lythraceae</taxon>
        <taxon>Trapa</taxon>
    </lineage>
</organism>
<dbReference type="Pfam" id="PF23121">
    <property type="entry name" value="SPOC_AIPP2"/>
    <property type="match status" value="1"/>
</dbReference>
<keyword evidence="3" id="KW-0862">Zinc</keyword>
<dbReference type="EMBL" id="JAXIOK010000009">
    <property type="protein sequence ID" value="KAK4761626.1"/>
    <property type="molecule type" value="Genomic_DNA"/>
</dbReference>
<evidence type="ECO:0000256" key="3">
    <source>
        <dbReference type="ARBA" id="ARBA00022833"/>
    </source>
</evidence>
<evidence type="ECO:0000256" key="1">
    <source>
        <dbReference type="ARBA" id="ARBA00022723"/>
    </source>
</evidence>
<comment type="caution">
    <text evidence="8">The sequence shown here is derived from an EMBL/GenBank/DDBJ whole genome shotgun (WGS) entry which is preliminary data.</text>
</comment>
<dbReference type="Proteomes" id="UP001345219">
    <property type="component" value="Chromosome 23"/>
</dbReference>
<feature type="domain" description="AIPP2-like SPOC-like" evidence="7">
    <location>
        <begin position="106"/>
        <end position="236"/>
    </location>
</feature>
<protein>
    <recommendedName>
        <fullName evidence="7">AIPP2-like SPOC-like domain-containing protein</fullName>
    </recommendedName>
</protein>
<evidence type="ECO:0000256" key="2">
    <source>
        <dbReference type="ARBA" id="ARBA00022771"/>
    </source>
</evidence>
<sequence length="297" mass="33379">MPSASPHLNDQIRVRQTVDDSSFLHKSISKFGLSSDDKRKLIQGCENLSDSLKSQKHEHQKLQGDQPDENSRIMNNLKVELSCKINELDANSSSRGLVIPHIDISWKGDFEVWKGEGLTDLYLFIQAHKSSHACAKVDAAVKELPNKIVLSEAPCLSTWPTQFKNSQAMEENIAIFFFAENLESHGAYKSLLERITANDLALKWCHKGVELLIFSSQVLPKESQRWNNFLYLWGAFRITSDSPNENESSSQNKLSHGFYTDTPKQMPTTDGLPLASHCRVYKNSEPGPSSSGLKNLM</sequence>
<reference evidence="8 9" key="1">
    <citation type="journal article" date="2023" name="Hortic Res">
        <title>Pangenome of water caltrop reveals structural variations and asymmetric subgenome divergence after allopolyploidization.</title>
        <authorList>
            <person name="Zhang X."/>
            <person name="Chen Y."/>
            <person name="Wang L."/>
            <person name="Yuan Y."/>
            <person name="Fang M."/>
            <person name="Shi L."/>
            <person name="Lu R."/>
            <person name="Comes H.P."/>
            <person name="Ma Y."/>
            <person name="Chen Y."/>
            <person name="Huang G."/>
            <person name="Zhou Y."/>
            <person name="Zheng Z."/>
            <person name="Qiu Y."/>
        </authorList>
    </citation>
    <scope>NUCLEOTIDE SEQUENCE [LARGE SCALE GENOMIC DNA]</scope>
    <source>
        <tissue evidence="8">Roots</tissue>
    </source>
</reference>
<dbReference type="PANTHER" id="PTHR33304:SF9">
    <property type="entry name" value="RING_FYVE_PHD ZINC FINGER SUPERFAMILY PROTEIN"/>
    <property type="match status" value="1"/>
</dbReference>
<evidence type="ECO:0000313" key="9">
    <source>
        <dbReference type="Proteomes" id="UP001345219"/>
    </source>
</evidence>
<keyword evidence="5" id="KW-0804">Transcription</keyword>
<evidence type="ECO:0000256" key="5">
    <source>
        <dbReference type="ARBA" id="ARBA00023163"/>
    </source>
</evidence>
<proteinExistence type="predicted"/>
<name>A0AAN7Q896_9MYRT</name>
<accession>A0AAN7Q896</accession>
<dbReference type="InterPro" id="IPR056280">
    <property type="entry name" value="AIPP2-like_SPOC"/>
</dbReference>
<keyword evidence="2" id="KW-0863">Zinc-finger</keyword>
<evidence type="ECO:0000313" key="8">
    <source>
        <dbReference type="EMBL" id="KAK4761626.1"/>
    </source>
</evidence>
<keyword evidence="4" id="KW-0805">Transcription regulation</keyword>
<dbReference type="GO" id="GO:0034244">
    <property type="term" value="P:negative regulation of transcription elongation by RNA polymerase II"/>
    <property type="evidence" value="ECO:0007669"/>
    <property type="project" value="InterPro"/>
</dbReference>
<keyword evidence="1" id="KW-0479">Metal-binding</keyword>
<evidence type="ECO:0000259" key="7">
    <source>
        <dbReference type="Pfam" id="PF23121"/>
    </source>
</evidence>
<dbReference type="GO" id="GO:0140566">
    <property type="term" value="F:histone reader activity"/>
    <property type="evidence" value="ECO:0007669"/>
    <property type="project" value="InterPro"/>
</dbReference>
<feature type="compositionally biased region" description="Polar residues" evidence="6">
    <location>
        <begin position="244"/>
        <end position="254"/>
    </location>
</feature>
<dbReference type="GO" id="GO:0008270">
    <property type="term" value="F:zinc ion binding"/>
    <property type="evidence" value="ECO:0007669"/>
    <property type="project" value="UniProtKB-KW"/>
</dbReference>
<dbReference type="InterPro" id="IPR049914">
    <property type="entry name" value="PHD1-3/5-6"/>
</dbReference>
<evidence type="ECO:0000256" key="6">
    <source>
        <dbReference type="SAM" id="MobiDB-lite"/>
    </source>
</evidence>